<keyword evidence="5" id="KW-0963">Cytoplasm</keyword>
<dbReference type="SUPFAM" id="SSF54713">
    <property type="entry name" value="Elongation factor Ts (EF-Ts), dimerisation domain"/>
    <property type="match status" value="1"/>
</dbReference>
<dbReference type="InterPro" id="IPR014039">
    <property type="entry name" value="Transl_elong_EFTs/EF1B_dimer"/>
</dbReference>
<proteinExistence type="inferred from homology"/>
<comment type="caution">
    <text evidence="7">The sequence shown here is derived from an EMBL/GenBank/DDBJ whole genome shotgun (WGS) entry which is preliminary data.</text>
</comment>
<dbReference type="FunFam" id="1.10.8.10:FF:000001">
    <property type="entry name" value="Elongation factor Ts"/>
    <property type="match status" value="1"/>
</dbReference>
<comment type="function">
    <text evidence="5">Associates with the EF-Tu.GDP complex and induces the exchange of GDP to GTP. It remains bound to the aminoacyl-tRNA.EF-Tu.GTP complex up to the GTP hydrolysis stage on the ribosome.</text>
</comment>
<dbReference type="CDD" id="cd14275">
    <property type="entry name" value="UBA_EF-Ts"/>
    <property type="match status" value="1"/>
</dbReference>
<dbReference type="EMBL" id="WBUI01000028">
    <property type="protein sequence ID" value="KAB2929622.1"/>
    <property type="molecule type" value="Genomic_DNA"/>
</dbReference>
<dbReference type="SUPFAM" id="SSF46934">
    <property type="entry name" value="UBA-like"/>
    <property type="match status" value="1"/>
</dbReference>
<dbReference type="Gene3D" id="1.10.286.20">
    <property type="match status" value="1"/>
</dbReference>
<evidence type="ECO:0000313" key="7">
    <source>
        <dbReference type="EMBL" id="KAB2929622.1"/>
    </source>
</evidence>
<evidence type="ECO:0000256" key="4">
    <source>
        <dbReference type="ARBA" id="ARBA00022917"/>
    </source>
</evidence>
<dbReference type="Gene3D" id="3.30.479.20">
    <property type="entry name" value="Elongation factor Ts, dimerisation domain"/>
    <property type="match status" value="1"/>
</dbReference>
<dbReference type="HAMAP" id="MF_00050">
    <property type="entry name" value="EF_Ts"/>
    <property type="match status" value="1"/>
</dbReference>
<dbReference type="Proteomes" id="UP000460298">
    <property type="component" value="Unassembled WGS sequence"/>
</dbReference>
<dbReference type="Pfam" id="PF00889">
    <property type="entry name" value="EF_TS"/>
    <property type="match status" value="1"/>
</dbReference>
<dbReference type="InterPro" id="IPR001816">
    <property type="entry name" value="Transl_elong_EFTs/EF1B"/>
</dbReference>
<gene>
    <name evidence="5 7" type="primary">tsf</name>
    <name evidence="7" type="ORF">F9K24_19135</name>
</gene>
<dbReference type="RefSeq" id="WP_002768956.1">
    <property type="nucleotide sequence ID" value="NZ_JQDG01000011.1"/>
</dbReference>
<feature type="region of interest" description="Involved in Mg(2+) ion dislocation from EF-Tu" evidence="5">
    <location>
        <begin position="82"/>
        <end position="85"/>
    </location>
</feature>
<protein>
    <recommendedName>
        <fullName evidence="2 5">Elongation factor Ts</fullName>
        <shortName evidence="5">EF-Ts</shortName>
    </recommendedName>
</protein>
<accession>A0A833LZN3</accession>
<comment type="similarity">
    <text evidence="1 5">Belongs to the EF-Ts family.</text>
</comment>
<feature type="domain" description="Translation elongation factor EFTs/EF1B dimerisation" evidence="6">
    <location>
        <begin position="34"/>
        <end position="197"/>
    </location>
</feature>
<dbReference type="NCBIfam" id="TIGR00116">
    <property type="entry name" value="tsf"/>
    <property type="match status" value="1"/>
</dbReference>
<dbReference type="GO" id="GO:0005737">
    <property type="term" value="C:cytoplasm"/>
    <property type="evidence" value="ECO:0007669"/>
    <property type="project" value="UniProtKB-SubCell"/>
</dbReference>
<dbReference type="AlphaFoldDB" id="A0A833LZN3"/>
<dbReference type="InterPro" id="IPR009060">
    <property type="entry name" value="UBA-like_sf"/>
</dbReference>
<evidence type="ECO:0000256" key="2">
    <source>
        <dbReference type="ARBA" id="ARBA00016956"/>
    </source>
</evidence>
<evidence type="ECO:0000256" key="5">
    <source>
        <dbReference type="HAMAP-Rule" id="MF_00050"/>
    </source>
</evidence>
<dbReference type="OrthoDB" id="9808348at2"/>
<dbReference type="InterPro" id="IPR036402">
    <property type="entry name" value="EF-Ts_dimer_sf"/>
</dbReference>
<keyword evidence="4 5" id="KW-0648">Protein biosynthesis</keyword>
<dbReference type="PANTHER" id="PTHR11741:SF0">
    <property type="entry name" value="ELONGATION FACTOR TS, MITOCHONDRIAL"/>
    <property type="match status" value="1"/>
</dbReference>
<dbReference type="Gene3D" id="1.10.8.10">
    <property type="entry name" value="DNA helicase RuvA subunit, C-terminal domain"/>
    <property type="match status" value="1"/>
</dbReference>
<keyword evidence="3 5" id="KW-0251">Elongation factor</keyword>
<evidence type="ECO:0000256" key="3">
    <source>
        <dbReference type="ARBA" id="ARBA00022768"/>
    </source>
</evidence>
<sequence length="197" mass="22058">MYKASSDDIKKIRDMTGAGMMDCKKALEEFEGDMAKAVDELRKKGLAKAAKRMDRETSVGRVCSYIHGEGSIGAMIQLNCETDFVARNEDFAELGKALAIQIAAMNPLAIAPEDLDKTVEEREIEVIKEQLVSEGKKADQIEKILPGKLTKFYSEVCLLNQPFYKDDKKTVQEVIKDHIAKFGENITIGRFTRYQVG</sequence>
<organism evidence="7 8">
    <name type="scientific">Leptonema illini</name>
    <dbReference type="NCBI Taxonomy" id="183"/>
    <lineage>
        <taxon>Bacteria</taxon>
        <taxon>Pseudomonadati</taxon>
        <taxon>Spirochaetota</taxon>
        <taxon>Spirochaetia</taxon>
        <taxon>Leptospirales</taxon>
        <taxon>Leptospiraceae</taxon>
        <taxon>Leptonema</taxon>
    </lineage>
</organism>
<dbReference type="GO" id="GO:0003746">
    <property type="term" value="F:translation elongation factor activity"/>
    <property type="evidence" value="ECO:0007669"/>
    <property type="project" value="UniProtKB-UniRule"/>
</dbReference>
<reference evidence="7 8" key="1">
    <citation type="submission" date="2019-10" db="EMBL/GenBank/DDBJ databases">
        <title>Extracellular Electron Transfer in a Candidatus Methanoperedens spp. Enrichment Culture.</title>
        <authorList>
            <person name="Berger S."/>
            <person name="Rangel Shaw D."/>
            <person name="Berben T."/>
            <person name="In 'T Zandt M."/>
            <person name="Frank J."/>
            <person name="Reimann J."/>
            <person name="Jetten M.S.M."/>
            <person name="Welte C.U."/>
        </authorList>
    </citation>
    <scope>NUCLEOTIDE SEQUENCE [LARGE SCALE GENOMIC DNA]</scope>
    <source>
        <strain evidence="7">SB12</strain>
    </source>
</reference>
<evidence type="ECO:0000259" key="6">
    <source>
        <dbReference type="Pfam" id="PF00889"/>
    </source>
</evidence>
<evidence type="ECO:0000313" key="8">
    <source>
        <dbReference type="Proteomes" id="UP000460298"/>
    </source>
</evidence>
<comment type="subcellular location">
    <subcellularLocation>
        <location evidence="5">Cytoplasm</location>
    </subcellularLocation>
</comment>
<name>A0A833LZN3_9LEPT</name>
<evidence type="ECO:0000256" key="1">
    <source>
        <dbReference type="ARBA" id="ARBA00005532"/>
    </source>
</evidence>
<dbReference type="PANTHER" id="PTHR11741">
    <property type="entry name" value="ELONGATION FACTOR TS"/>
    <property type="match status" value="1"/>
</dbReference>